<proteinExistence type="predicted"/>
<accession>A0A177CRA1</accession>
<dbReference type="Pfam" id="PF06985">
    <property type="entry name" value="HET"/>
    <property type="match status" value="1"/>
</dbReference>
<evidence type="ECO:0000313" key="2">
    <source>
        <dbReference type="EMBL" id="OAG10045.1"/>
    </source>
</evidence>
<dbReference type="InterPro" id="IPR052895">
    <property type="entry name" value="HetReg/Transcr_Mod"/>
</dbReference>
<feature type="non-terminal residue" evidence="2">
    <location>
        <position position="120"/>
    </location>
</feature>
<dbReference type="AlphaFoldDB" id="A0A177CRA1"/>
<keyword evidence="3" id="KW-1185">Reference proteome</keyword>
<evidence type="ECO:0000259" key="1">
    <source>
        <dbReference type="Pfam" id="PF06985"/>
    </source>
</evidence>
<dbReference type="STRING" id="1460663.A0A177CRA1"/>
<dbReference type="PANTHER" id="PTHR24148:SF64">
    <property type="entry name" value="HETEROKARYON INCOMPATIBILITY DOMAIN-CONTAINING PROTEIN"/>
    <property type="match status" value="1"/>
</dbReference>
<name>A0A177CRA1_9PLEO</name>
<reference evidence="2 3" key="1">
    <citation type="submission" date="2016-05" db="EMBL/GenBank/DDBJ databases">
        <title>Comparative analysis of secretome profiles of manganese(II)-oxidizing ascomycete fungi.</title>
        <authorList>
            <consortium name="DOE Joint Genome Institute"/>
            <person name="Zeiner C.A."/>
            <person name="Purvine S.O."/>
            <person name="Zink E.M."/>
            <person name="Wu S."/>
            <person name="Pasa-Tolic L."/>
            <person name="Chaput D.L."/>
            <person name="Haridas S."/>
            <person name="Grigoriev I.V."/>
            <person name="Santelli C.M."/>
            <person name="Hansel C.M."/>
        </authorList>
    </citation>
    <scope>NUCLEOTIDE SEQUENCE [LARGE SCALE GENOMIC DNA]</scope>
    <source>
        <strain evidence="2 3">AP3s5-JAC2a</strain>
    </source>
</reference>
<dbReference type="GeneID" id="28757157"/>
<dbReference type="PANTHER" id="PTHR24148">
    <property type="entry name" value="ANKYRIN REPEAT DOMAIN-CONTAINING PROTEIN 39 HOMOLOG-RELATED"/>
    <property type="match status" value="1"/>
</dbReference>
<dbReference type="OrthoDB" id="3553147at2759"/>
<dbReference type="InParanoid" id="A0A177CRA1"/>
<feature type="domain" description="Heterokaryon incompatibility" evidence="1">
    <location>
        <begin position="37"/>
        <end position="119"/>
    </location>
</feature>
<evidence type="ECO:0000313" key="3">
    <source>
        <dbReference type="Proteomes" id="UP000077069"/>
    </source>
</evidence>
<feature type="non-terminal residue" evidence="2">
    <location>
        <position position="1"/>
    </location>
</feature>
<dbReference type="RefSeq" id="XP_018040410.1">
    <property type="nucleotide sequence ID" value="XM_018173671.1"/>
</dbReference>
<dbReference type="InterPro" id="IPR010730">
    <property type="entry name" value="HET"/>
</dbReference>
<protein>
    <recommendedName>
        <fullName evidence="1">Heterokaryon incompatibility domain-containing protein</fullName>
    </recommendedName>
</protein>
<sequence length="120" mass="13539">LNSSLNEIRLLHLSPGGDEDEFYCSLSIVSLDDRPQYEALSYVWGEDSDDTLPISLGGKTVQIRRNLHLALRGIRDPDCERILWIDALCINQGDVEERYTQVAIMGDIYSKAYCVLAYIG</sequence>
<gene>
    <name evidence="2" type="ORF">CC84DRAFT_1071083</name>
</gene>
<dbReference type="EMBL" id="KV441549">
    <property type="protein sequence ID" value="OAG10045.1"/>
    <property type="molecule type" value="Genomic_DNA"/>
</dbReference>
<dbReference type="Proteomes" id="UP000077069">
    <property type="component" value="Unassembled WGS sequence"/>
</dbReference>
<organism evidence="2 3">
    <name type="scientific">Paraphaeosphaeria sporulosa</name>
    <dbReference type="NCBI Taxonomy" id="1460663"/>
    <lineage>
        <taxon>Eukaryota</taxon>
        <taxon>Fungi</taxon>
        <taxon>Dikarya</taxon>
        <taxon>Ascomycota</taxon>
        <taxon>Pezizomycotina</taxon>
        <taxon>Dothideomycetes</taxon>
        <taxon>Pleosporomycetidae</taxon>
        <taxon>Pleosporales</taxon>
        <taxon>Massarineae</taxon>
        <taxon>Didymosphaeriaceae</taxon>
        <taxon>Paraphaeosphaeria</taxon>
    </lineage>
</organism>